<dbReference type="EMBL" id="CM042883">
    <property type="protein sequence ID" value="KAI4372871.1"/>
    <property type="molecule type" value="Genomic_DNA"/>
</dbReference>
<protein>
    <submittedName>
        <fullName evidence="1">Uncharacterized protein</fullName>
    </submittedName>
</protein>
<evidence type="ECO:0000313" key="2">
    <source>
        <dbReference type="Proteomes" id="UP001057402"/>
    </source>
</evidence>
<dbReference type="Proteomes" id="UP001057402">
    <property type="component" value="Chromosome 4"/>
</dbReference>
<proteinExistence type="predicted"/>
<sequence>MVDYDSYNIDEIKHGQDGYQMQDDVLLEQDLFAKEELASEALLYDLRPRRSKRKNFTYANVLVRSNVEKEAKRESFTKEDWEVLEFAFNDGLQPR</sequence>
<comment type="caution">
    <text evidence="1">The sequence shown here is derived from an EMBL/GenBank/DDBJ whole genome shotgun (WGS) entry which is preliminary data.</text>
</comment>
<accession>A0ACB9R1B2</accession>
<organism evidence="1 2">
    <name type="scientific">Melastoma candidum</name>
    <dbReference type="NCBI Taxonomy" id="119954"/>
    <lineage>
        <taxon>Eukaryota</taxon>
        <taxon>Viridiplantae</taxon>
        <taxon>Streptophyta</taxon>
        <taxon>Embryophyta</taxon>
        <taxon>Tracheophyta</taxon>
        <taxon>Spermatophyta</taxon>
        <taxon>Magnoliopsida</taxon>
        <taxon>eudicotyledons</taxon>
        <taxon>Gunneridae</taxon>
        <taxon>Pentapetalae</taxon>
        <taxon>rosids</taxon>
        <taxon>malvids</taxon>
        <taxon>Myrtales</taxon>
        <taxon>Melastomataceae</taxon>
        <taxon>Melastomatoideae</taxon>
        <taxon>Melastomateae</taxon>
        <taxon>Melastoma</taxon>
    </lineage>
</organism>
<reference evidence="2" key="1">
    <citation type="journal article" date="2023" name="Front. Plant Sci.">
        <title>Chromosomal-level genome assembly of Melastoma candidum provides insights into trichome evolution.</title>
        <authorList>
            <person name="Zhong Y."/>
            <person name="Wu W."/>
            <person name="Sun C."/>
            <person name="Zou P."/>
            <person name="Liu Y."/>
            <person name="Dai S."/>
            <person name="Zhou R."/>
        </authorList>
    </citation>
    <scope>NUCLEOTIDE SEQUENCE [LARGE SCALE GENOMIC DNA]</scope>
</reference>
<evidence type="ECO:0000313" key="1">
    <source>
        <dbReference type="EMBL" id="KAI4372871.1"/>
    </source>
</evidence>
<keyword evidence="2" id="KW-1185">Reference proteome</keyword>
<gene>
    <name evidence="1" type="ORF">MLD38_011055</name>
</gene>
<name>A0ACB9R1B2_9MYRT</name>